<evidence type="ECO:0000313" key="4">
    <source>
        <dbReference type="Proteomes" id="UP000318297"/>
    </source>
</evidence>
<evidence type="ECO:0000256" key="1">
    <source>
        <dbReference type="ARBA" id="ARBA00022676"/>
    </source>
</evidence>
<protein>
    <submittedName>
        <fullName evidence="3">Galactosyl transferase GMA12/MNN10 family protein</fullName>
    </submittedName>
</protein>
<dbReference type="GO" id="GO:0016020">
    <property type="term" value="C:membrane"/>
    <property type="evidence" value="ECO:0007669"/>
    <property type="project" value="InterPro"/>
</dbReference>
<accession>A0A561E8N9</accession>
<keyword evidence="2 3" id="KW-0808">Transferase</keyword>
<organism evidence="3 4">
    <name type="scientific">Rudaeicoccus suwonensis</name>
    <dbReference type="NCBI Taxonomy" id="657409"/>
    <lineage>
        <taxon>Bacteria</taxon>
        <taxon>Bacillati</taxon>
        <taxon>Actinomycetota</taxon>
        <taxon>Actinomycetes</taxon>
        <taxon>Micrococcales</taxon>
        <taxon>Dermacoccaceae</taxon>
        <taxon>Rudaeicoccus</taxon>
    </lineage>
</organism>
<dbReference type="Proteomes" id="UP000318297">
    <property type="component" value="Unassembled WGS sequence"/>
</dbReference>
<comment type="caution">
    <text evidence="3">The sequence shown here is derived from an EMBL/GenBank/DDBJ whole genome shotgun (WGS) entry which is preliminary data.</text>
</comment>
<dbReference type="EMBL" id="VIVQ01000001">
    <property type="protein sequence ID" value="TWE11988.1"/>
    <property type="molecule type" value="Genomic_DNA"/>
</dbReference>
<dbReference type="GO" id="GO:0016757">
    <property type="term" value="F:glycosyltransferase activity"/>
    <property type="evidence" value="ECO:0007669"/>
    <property type="project" value="UniProtKB-KW"/>
</dbReference>
<dbReference type="RefSeq" id="WP_145225634.1">
    <property type="nucleotide sequence ID" value="NZ_VIVQ01000001.1"/>
</dbReference>
<dbReference type="AlphaFoldDB" id="A0A561E8N9"/>
<evidence type="ECO:0000313" key="3">
    <source>
        <dbReference type="EMBL" id="TWE11988.1"/>
    </source>
</evidence>
<dbReference type="Pfam" id="PF05637">
    <property type="entry name" value="Glyco_transf_34"/>
    <property type="match status" value="1"/>
</dbReference>
<dbReference type="GO" id="GO:0006487">
    <property type="term" value="P:protein N-linked glycosylation"/>
    <property type="evidence" value="ECO:0007669"/>
    <property type="project" value="TreeGrafter"/>
</dbReference>
<evidence type="ECO:0000256" key="2">
    <source>
        <dbReference type="ARBA" id="ARBA00022679"/>
    </source>
</evidence>
<dbReference type="InterPro" id="IPR008630">
    <property type="entry name" value="Glyco_trans_34"/>
</dbReference>
<dbReference type="PANTHER" id="PTHR31306">
    <property type="entry name" value="ALPHA-1,6-MANNOSYLTRANSFERASE MNN11-RELATED"/>
    <property type="match status" value="1"/>
</dbReference>
<dbReference type="Gene3D" id="3.90.550.10">
    <property type="entry name" value="Spore Coat Polysaccharide Biosynthesis Protein SpsA, Chain A"/>
    <property type="match status" value="1"/>
</dbReference>
<dbReference type="InterPro" id="IPR029044">
    <property type="entry name" value="Nucleotide-diphossugar_trans"/>
</dbReference>
<name>A0A561E8N9_9MICO</name>
<gene>
    <name evidence="3" type="ORF">BKA23_0784</name>
</gene>
<reference evidence="3 4" key="1">
    <citation type="submission" date="2019-06" db="EMBL/GenBank/DDBJ databases">
        <title>Sequencing the genomes of 1000 actinobacteria strains.</title>
        <authorList>
            <person name="Klenk H.-P."/>
        </authorList>
    </citation>
    <scope>NUCLEOTIDE SEQUENCE [LARGE SCALE GENOMIC DNA]</scope>
    <source>
        <strain evidence="3 4">DSM 19560</strain>
    </source>
</reference>
<keyword evidence="4" id="KW-1185">Reference proteome</keyword>
<dbReference type="OrthoDB" id="8479486at2"/>
<proteinExistence type="predicted"/>
<keyword evidence="1" id="KW-0328">Glycosyltransferase</keyword>
<sequence>MRDPSRLCVTSGGDEVRYRSYVNHTVFAREHGFTHHIGIGLAPGIQTVYYYKFELIREILPHFEWVLYVDDDVYITDVASRSIEELVDQAEADDRFLVVADGPVELDGTWTRLNSGVMLLRNDPRTFAFLDAAQDRDLADIEADWDPATEGLYTHGDQDAIWRVIRDDPAVEAEVAIVDHRLLNSREHYYDTALTDAFAVHFCGPGDKPMRVACFGRRFGLGQELVSTDLLERYSVRRRQTMSDAEIAARRGALVLKAGSKRVRRKVAFVRETGRWK</sequence>
<dbReference type="SUPFAM" id="SSF53448">
    <property type="entry name" value="Nucleotide-diphospho-sugar transferases"/>
    <property type="match status" value="1"/>
</dbReference>
<dbReference type="PANTHER" id="PTHR31306:SF4">
    <property type="entry name" value="ALPHA-1,2-GALACTOSYLTRANSFERASE"/>
    <property type="match status" value="1"/>
</dbReference>